<accession>A0A481Z2W1</accession>
<evidence type="ECO:0000256" key="1">
    <source>
        <dbReference type="SAM" id="MobiDB-lite"/>
    </source>
</evidence>
<feature type="region of interest" description="Disordered" evidence="1">
    <location>
        <begin position="26"/>
        <end position="58"/>
    </location>
</feature>
<name>A0A481Z2W1_9VIRU</name>
<organism evidence="2">
    <name type="scientific">Pithovirus LCPAC101</name>
    <dbReference type="NCBI Taxonomy" id="2506586"/>
    <lineage>
        <taxon>Viruses</taxon>
        <taxon>Pithoviruses</taxon>
    </lineage>
</organism>
<feature type="compositionally biased region" description="Polar residues" evidence="1">
    <location>
        <begin position="48"/>
        <end position="58"/>
    </location>
</feature>
<dbReference type="EMBL" id="MK500463">
    <property type="protein sequence ID" value="QBK90083.1"/>
    <property type="molecule type" value="Genomic_DNA"/>
</dbReference>
<reference evidence="2" key="1">
    <citation type="journal article" date="2019" name="MBio">
        <title>Virus Genomes from Deep Sea Sediments Expand the Ocean Megavirome and Support Independent Origins of Viral Gigantism.</title>
        <authorList>
            <person name="Backstrom D."/>
            <person name="Yutin N."/>
            <person name="Jorgensen S.L."/>
            <person name="Dharamshi J."/>
            <person name="Homa F."/>
            <person name="Zaremba-Niedwiedzka K."/>
            <person name="Spang A."/>
            <person name="Wolf Y.I."/>
            <person name="Koonin E.V."/>
            <person name="Ettema T.J."/>
        </authorList>
    </citation>
    <scope>NUCLEOTIDE SEQUENCE</scope>
</reference>
<protein>
    <submittedName>
        <fullName evidence="2">Uncharacterized protein</fullName>
    </submittedName>
</protein>
<proteinExistence type="predicted"/>
<sequence>MINNFIYKNILFIKSEYKMSRIQGFMSSPSRSLSGNSLDIGELPPSPNGSDVQADGNSNSSQLLYELSNDLKVGNTSTVRSSKLNDSLDDLPDVRNNNNKSSIFKTPAQIRGLKTPSLVQKVRSSKSSSLLLPSDIPDEESSIRSPLGFIQNEDLLVKLTNINFIPINNIMIRDTQGNVSAKYVKVVDSRGNTSYIEIDMDGNVMQMPGDITTSVSEDVISVPLSIKMGLYKCANLDVCGVAMECQDGVCMLLRDDDDEMEEKMLSRSSDNGEEFGIESDEFIGYPIIKLSEVLDNPILASKIIDDTTNRIQKNAINKYLYELTMFEKSQKKSIDNTNEFVNKLSNKIGLVKLNLKELDKVRSNYDLNPPKTDSEREKMLKNAYLIRQHNELFNNLISISKNVKRYEQIFSTISNDAEEINQLIDDMINETKETFNVY</sequence>
<feature type="compositionally biased region" description="Low complexity" evidence="1">
    <location>
        <begin position="27"/>
        <end position="37"/>
    </location>
</feature>
<gene>
    <name evidence="2" type="ORF">LCPAC101_03680</name>
</gene>
<evidence type="ECO:0000313" key="2">
    <source>
        <dbReference type="EMBL" id="QBK90083.1"/>
    </source>
</evidence>